<comment type="caution">
    <text evidence="1">The sequence shown here is derived from an EMBL/GenBank/DDBJ whole genome shotgun (WGS) entry which is preliminary data.</text>
</comment>
<evidence type="ECO:0000313" key="1">
    <source>
        <dbReference type="EMBL" id="MDU0341465.1"/>
    </source>
</evidence>
<organism evidence="1 2">
    <name type="scientific">Bosea rubneri</name>
    <dbReference type="NCBI Taxonomy" id="3075434"/>
    <lineage>
        <taxon>Bacteria</taxon>
        <taxon>Pseudomonadati</taxon>
        <taxon>Pseudomonadota</taxon>
        <taxon>Alphaproteobacteria</taxon>
        <taxon>Hyphomicrobiales</taxon>
        <taxon>Boseaceae</taxon>
        <taxon>Bosea</taxon>
    </lineage>
</organism>
<sequence>MYRFLRLAGFSLSFLIVATVLYGQLTSRPTIHVALQLEEGQARLEKPSRMRIGRVAEIRRMPRAVGATFA</sequence>
<protein>
    <submittedName>
        <fullName evidence="1">Uncharacterized protein</fullName>
    </submittedName>
</protein>
<dbReference type="Proteomes" id="UP001254257">
    <property type="component" value="Unassembled WGS sequence"/>
</dbReference>
<keyword evidence="2" id="KW-1185">Reference proteome</keyword>
<dbReference type="EMBL" id="JAWDID010000024">
    <property type="protein sequence ID" value="MDU0341465.1"/>
    <property type="molecule type" value="Genomic_DNA"/>
</dbReference>
<proteinExistence type="predicted"/>
<evidence type="ECO:0000313" key="2">
    <source>
        <dbReference type="Proteomes" id="UP001254257"/>
    </source>
</evidence>
<reference evidence="1 2" key="1">
    <citation type="submission" date="2023-09" db="EMBL/GenBank/DDBJ databases">
        <title>Whole genome shotgun sequencing (WGS) of Bosea sp. ZW T0_25, isolated from stored onions (Allium cepa).</title>
        <authorList>
            <person name="Stoll D.A."/>
            <person name="Huch M."/>
        </authorList>
    </citation>
    <scope>NUCLEOTIDE SEQUENCE [LARGE SCALE GENOMIC DNA]</scope>
    <source>
        <strain evidence="1 2">ZW T0_25</strain>
    </source>
</reference>
<gene>
    <name evidence="1" type="ORF">RKE40_16325</name>
</gene>
<name>A0ABU3S9K0_9HYPH</name>
<dbReference type="RefSeq" id="WP_316019284.1">
    <property type="nucleotide sequence ID" value="NZ_JAWDID010000024.1"/>
</dbReference>
<accession>A0ABU3S9K0</accession>